<evidence type="ECO:0000256" key="1">
    <source>
        <dbReference type="SAM" id="MobiDB-lite"/>
    </source>
</evidence>
<dbReference type="EMBL" id="JBGFUD010017013">
    <property type="protein sequence ID" value="MFH4984371.1"/>
    <property type="molecule type" value="Genomic_DNA"/>
</dbReference>
<keyword evidence="3" id="KW-1185">Reference proteome</keyword>
<organism evidence="2 3">
    <name type="scientific">Gnathostoma spinigerum</name>
    <dbReference type="NCBI Taxonomy" id="75299"/>
    <lineage>
        <taxon>Eukaryota</taxon>
        <taxon>Metazoa</taxon>
        <taxon>Ecdysozoa</taxon>
        <taxon>Nematoda</taxon>
        <taxon>Chromadorea</taxon>
        <taxon>Rhabditida</taxon>
        <taxon>Spirurina</taxon>
        <taxon>Gnathostomatomorpha</taxon>
        <taxon>Gnathostomatoidea</taxon>
        <taxon>Gnathostomatidae</taxon>
        <taxon>Gnathostoma</taxon>
    </lineage>
</organism>
<accession>A0ABD6F2C4</accession>
<reference evidence="2 3" key="1">
    <citation type="submission" date="2024-08" db="EMBL/GenBank/DDBJ databases">
        <title>Gnathostoma spinigerum genome.</title>
        <authorList>
            <person name="Gonzalez-Bertolin B."/>
            <person name="Monzon S."/>
            <person name="Zaballos A."/>
            <person name="Jimenez P."/>
            <person name="Dekumyoy P."/>
            <person name="Varona S."/>
            <person name="Cuesta I."/>
            <person name="Sumanam S."/>
            <person name="Adisakwattana P."/>
            <person name="Gasser R.B."/>
            <person name="Hernandez-Gonzalez A."/>
            <person name="Young N.D."/>
            <person name="Perteguer M.J."/>
        </authorList>
    </citation>
    <scope>NUCLEOTIDE SEQUENCE [LARGE SCALE GENOMIC DNA]</scope>
    <source>
        <strain evidence="2">AL3</strain>
        <tissue evidence="2">Liver</tissue>
    </source>
</reference>
<proteinExistence type="predicted"/>
<comment type="caution">
    <text evidence="2">The sequence shown here is derived from an EMBL/GenBank/DDBJ whole genome shotgun (WGS) entry which is preliminary data.</text>
</comment>
<feature type="region of interest" description="Disordered" evidence="1">
    <location>
        <begin position="1"/>
        <end position="41"/>
    </location>
</feature>
<name>A0ABD6F2C4_9BILA</name>
<evidence type="ECO:0000313" key="2">
    <source>
        <dbReference type="EMBL" id="MFH4984371.1"/>
    </source>
</evidence>
<dbReference type="AlphaFoldDB" id="A0ABD6F2C4"/>
<gene>
    <name evidence="2" type="ORF">AB6A40_011080</name>
</gene>
<sequence length="275" mass="30237">MTAMPSEAVTHSSSALSNSNIGNVENQSSCASAQSDTASRVVEEDHNFTNIPLEALQQAGINVEGGTAIQEEQMNPLMMLTNRTSSVNAATHVHDKSELVGSSSESSTENLDSLTMLISGDGSLKLTDTSNREILFTAEQLAAENIDVNNLTDESIQHVIQMAYHINKEPVQKRRKLESNTNINDVHRISYDDALISTSSAMDHASIASTSSQQVTVPNDHRFDLIGEVVDVKKGNKIFPATIRYCKPGYFKVQHSDGHFEWVTHDQIQMRGWLH</sequence>
<protein>
    <submittedName>
        <fullName evidence="2">Uncharacterized protein</fullName>
    </submittedName>
</protein>
<dbReference type="Proteomes" id="UP001608902">
    <property type="component" value="Unassembled WGS sequence"/>
</dbReference>
<feature type="compositionally biased region" description="Polar residues" evidence="1">
    <location>
        <begin position="9"/>
        <end position="38"/>
    </location>
</feature>
<evidence type="ECO:0000313" key="3">
    <source>
        <dbReference type="Proteomes" id="UP001608902"/>
    </source>
</evidence>